<evidence type="ECO:0000313" key="3">
    <source>
        <dbReference type="EMBL" id="BBF93562.1"/>
    </source>
</evidence>
<proteinExistence type="predicted"/>
<keyword evidence="1" id="KW-0472">Membrane</keyword>
<evidence type="ECO:0000259" key="2">
    <source>
        <dbReference type="Pfam" id="PF06863"/>
    </source>
</evidence>
<dbReference type="InterPro" id="IPR014456">
    <property type="entry name" value="UCP010244_IM"/>
</dbReference>
<dbReference type="Proteomes" id="UP000266934">
    <property type="component" value="Chromosome"/>
</dbReference>
<accession>A0A348G1X9</accession>
<feature type="domain" description="DUF1254" evidence="2">
    <location>
        <begin position="99"/>
        <end position="199"/>
    </location>
</feature>
<sequence length="209" mass="22757">MRWPFFRWPFSRPQAARPARPRVPVVQVPMRWVLPVVTGLVVGLAAHLVAILIMPYQAPADAWARIATLGPANTVVLVPPSAADSELMPFLDPAFATAACRYDLSAGPLKLRVPVTADYTSVSFYTRHGQTFYGISDRAAGRKMIDVDLMTPQQRTLLPSDEEITAADRLIVESPSKTGIAIIRALVREAGARPEIETLLVRATCGPAS</sequence>
<keyword evidence="1" id="KW-1133">Transmembrane helix</keyword>
<dbReference type="KEGG" id="blag:BLTE_22470"/>
<keyword evidence="1" id="KW-0812">Transmembrane</keyword>
<keyword evidence="4" id="KW-1185">Reference proteome</keyword>
<evidence type="ECO:0000256" key="1">
    <source>
        <dbReference type="SAM" id="Phobius"/>
    </source>
</evidence>
<dbReference type="EMBL" id="AP018907">
    <property type="protein sequence ID" value="BBF93562.1"/>
    <property type="molecule type" value="Genomic_DNA"/>
</dbReference>
<dbReference type="AlphaFoldDB" id="A0A348G1X9"/>
<gene>
    <name evidence="3" type="ORF">BLTE_22470</name>
</gene>
<dbReference type="InterPro" id="IPR010679">
    <property type="entry name" value="DUF1254"/>
</dbReference>
<evidence type="ECO:0000313" key="4">
    <source>
        <dbReference type="Proteomes" id="UP000266934"/>
    </source>
</evidence>
<feature type="transmembrane region" description="Helical" evidence="1">
    <location>
        <begin position="32"/>
        <end position="56"/>
    </location>
</feature>
<dbReference type="RefSeq" id="WP_244599959.1">
    <property type="nucleotide sequence ID" value="NZ_AP018907.1"/>
</dbReference>
<name>A0A348G1X9_9HYPH</name>
<dbReference type="PIRSF" id="PIRSF010244">
    <property type="entry name" value="UCP010244_imp"/>
    <property type="match status" value="1"/>
</dbReference>
<dbReference type="Pfam" id="PF06863">
    <property type="entry name" value="DUF1254"/>
    <property type="match status" value="1"/>
</dbReference>
<reference evidence="3 4" key="1">
    <citation type="submission" date="2018-08" db="EMBL/GenBank/DDBJ databases">
        <title>Complete genome sequencing of Blastochloris tepida GI.</title>
        <authorList>
            <person name="Tsukatani Y."/>
            <person name="Mori H."/>
        </authorList>
    </citation>
    <scope>NUCLEOTIDE SEQUENCE [LARGE SCALE GENOMIC DNA]</scope>
    <source>
        <strain evidence="3 4">GI</strain>
    </source>
</reference>
<organism evidence="3 4">
    <name type="scientific">Blastochloris tepida</name>
    <dbReference type="NCBI Taxonomy" id="2233851"/>
    <lineage>
        <taxon>Bacteria</taxon>
        <taxon>Pseudomonadati</taxon>
        <taxon>Pseudomonadota</taxon>
        <taxon>Alphaproteobacteria</taxon>
        <taxon>Hyphomicrobiales</taxon>
        <taxon>Blastochloridaceae</taxon>
        <taxon>Blastochloris</taxon>
    </lineage>
</organism>
<protein>
    <submittedName>
        <fullName evidence="3">DUF1254 domain-containing protein</fullName>
    </submittedName>
</protein>